<evidence type="ECO:0000313" key="2">
    <source>
        <dbReference type="EMBL" id="KAF7635831.1"/>
    </source>
</evidence>
<organism evidence="2 3">
    <name type="scientific">Meloidogyne graminicola</name>
    <dbReference type="NCBI Taxonomy" id="189291"/>
    <lineage>
        <taxon>Eukaryota</taxon>
        <taxon>Metazoa</taxon>
        <taxon>Ecdysozoa</taxon>
        <taxon>Nematoda</taxon>
        <taxon>Chromadorea</taxon>
        <taxon>Rhabditida</taxon>
        <taxon>Tylenchina</taxon>
        <taxon>Tylenchomorpha</taxon>
        <taxon>Tylenchoidea</taxon>
        <taxon>Meloidogynidae</taxon>
        <taxon>Meloidogyninae</taxon>
        <taxon>Meloidogyne</taxon>
    </lineage>
</organism>
<protein>
    <submittedName>
        <fullName evidence="2">Uncharacterized protein</fullName>
    </submittedName>
</protein>
<dbReference type="EMBL" id="JABEBT010000037">
    <property type="protein sequence ID" value="KAF7635831.1"/>
    <property type="molecule type" value="Genomic_DNA"/>
</dbReference>
<feature type="signal peptide" evidence="1">
    <location>
        <begin position="1"/>
        <end position="27"/>
    </location>
</feature>
<evidence type="ECO:0000313" key="3">
    <source>
        <dbReference type="Proteomes" id="UP000605970"/>
    </source>
</evidence>
<dbReference type="Proteomes" id="UP000605970">
    <property type="component" value="Unassembled WGS sequence"/>
</dbReference>
<comment type="caution">
    <text evidence="2">The sequence shown here is derived from an EMBL/GenBank/DDBJ whole genome shotgun (WGS) entry which is preliminary data.</text>
</comment>
<dbReference type="AlphaFoldDB" id="A0A8S9ZQX9"/>
<proteinExistence type="predicted"/>
<evidence type="ECO:0000256" key="1">
    <source>
        <dbReference type="SAM" id="SignalP"/>
    </source>
</evidence>
<reference evidence="2" key="1">
    <citation type="journal article" date="2020" name="Ecol. Evol.">
        <title>Genome structure and content of the rice root-knot nematode (Meloidogyne graminicola).</title>
        <authorList>
            <person name="Phan N.T."/>
            <person name="Danchin E.G.J."/>
            <person name="Klopp C."/>
            <person name="Perfus-Barbeoch L."/>
            <person name="Kozlowski D.K."/>
            <person name="Koutsovoulos G.D."/>
            <person name="Lopez-Roques C."/>
            <person name="Bouchez O."/>
            <person name="Zahm M."/>
            <person name="Besnard G."/>
            <person name="Bellafiore S."/>
        </authorList>
    </citation>
    <scope>NUCLEOTIDE SEQUENCE</scope>
    <source>
        <strain evidence="2">VN-18</strain>
    </source>
</reference>
<feature type="chain" id="PRO_5035881057" evidence="1">
    <location>
        <begin position="28"/>
        <end position="120"/>
    </location>
</feature>
<gene>
    <name evidence="2" type="ORF">Mgra_00004742</name>
</gene>
<name>A0A8S9ZQX9_9BILA</name>
<accession>A0A8S9ZQX9</accession>
<keyword evidence="1" id="KW-0732">Signal</keyword>
<sequence>MPFYFYLILIYLLIILFINSPQKFINGMENPPSGSMRTGVHHHVQMSSPNLKNFTIIDLSIFTRIFYNTNLNEFITNENTVSQILIEKRNDIFNTINLQNFDWNNDNEIINNTQKFGANC</sequence>
<keyword evidence="3" id="KW-1185">Reference proteome</keyword>